<keyword evidence="2" id="KW-1185">Reference proteome</keyword>
<dbReference type="EMBL" id="VYGV01000028">
    <property type="protein sequence ID" value="NWF48586.1"/>
    <property type="molecule type" value="Genomic_DNA"/>
</dbReference>
<protein>
    <submittedName>
        <fullName evidence="1">Uncharacterized protein</fullName>
    </submittedName>
</protein>
<name>A0A7Y8L0P3_9BURK</name>
<reference evidence="1 2" key="1">
    <citation type="submission" date="2019-09" db="EMBL/GenBank/DDBJ databases">
        <title>Hydrogenophaga aromatica sp. nov., isolated from a para-xylene-degrading enrichment culture.</title>
        <authorList>
            <person name="Tancsics A."/>
            <person name="Banerjee S."/>
        </authorList>
    </citation>
    <scope>NUCLEOTIDE SEQUENCE [LARGE SCALE GENOMIC DNA]</scope>
    <source>
        <strain evidence="1 2">D2P1</strain>
    </source>
</reference>
<dbReference type="Proteomes" id="UP000545507">
    <property type="component" value="Unassembled WGS sequence"/>
</dbReference>
<comment type="caution">
    <text evidence="1">The sequence shown here is derived from an EMBL/GenBank/DDBJ whole genome shotgun (WGS) entry which is preliminary data.</text>
</comment>
<evidence type="ECO:0000313" key="2">
    <source>
        <dbReference type="Proteomes" id="UP000545507"/>
    </source>
</evidence>
<accession>A0A7Y8L0P3</accession>
<dbReference type="AlphaFoldDB" id="A0A7Y8L0P3"/>
<evidence type="ECO:0000313" key="1">
    <source>
        <dbReference type="EMBL" id="NWF48586.1"/>
    </source>
</evidence>
<proteinExistence type="predicted"/>
<dbReference type="RefSeq" id="WP_177139316.1">
    <property type="nucleotide sequence ID" value="NZ_VYGV01000028.1"/>
</dbReference>
<gene>
    <name evidence="1" type="ORF">F3K02_25490</name>
</gene>
<sequence length="133" mass="13483">MTQIELADAQLAAVEVDGHTVTLRLPVAPARSAGEGADARPVDGYLPAVVISLMQAHLTLGAGCALSECLGAVREGDLVVDGLPVRQLAVPGEWQGTVSLSLALRNGAHLSISATEARCTAPGGGGFRESLAC</sequence>
<organism evidence="1 2">
    <name type="scientific">Hydrogenophaga aromaticivorans</name>
    <dbReference type="NCBI Taxonomy" id="2610898"/>
    <lineage>
        <taxon>Bacteria</taxon>
        <taxon>Pseudomonadati</taxon>
        <taxon>Pseudomonadota</taxon>
        <taxon>Betaproteobacteria</taxon>
        <taxon>Burkholderiales</taxon>
        <taxon>Comamonadaceae</taxon>
        <taxon>Hydrogenophaga</taxon>
    </lineage>
</organism>